<organism evidence="2 3">
    <name type="scientific">Cladosporium halotolerans</name>
    <dbReference type="NCBI Taxonomy" id="1052096"/>
    <lineage>
        <taxon>Eukaryota</taxon>
        <taxon>Fungi</taxon>
        <taxon>Dikarya</taxon>
        <taxon>Ascomycota</taxon>
        <taxon>Pezizomycotina</taxon>
        <taxon>Dothideomycetes</taxon>
        <taxon>Dothideomycetidae</taxon>
        <taxon>Cladosporiales</taxon>
        <taxon>Cladosporiaceae</taxon>
        <taxon>Cladosporium</taxon>
    </lineage>
</organism>
<comment type="caution">
    <text evidence="2">The sequence shown here is derived from an EMBL/GenBank/DDBJ whole genome shotgun (WGS) entry which is preliminary data.</text>
</comment>
<reference evidence="2 3" key="1">
    <citation type="journal article" date="2020" name="Microbiol. Resour. Announc.">
        <title>Draft Genome Sequence of a Cladosporium Species Isolated from the Mesophotic Ascidian Didemnum maculosum.</title>
        <authorList>
            <person name="Gioti A."/>
            <person name="Siaperas R."/>
            <person name="Nikolaivits E."/>
            <person name="Le Goff G."/>
            <person name="Ouazzani J."/>
            <person name="Kotoulas G."/>
            <person name="Topakas E."/>
        </authorList>
    </citation>
    <scope>NUCLEOTIDE SEQUENCE [LARGE SCALE GENOMIC DNA]</scope>
    <source>
        <strain evidence="2 3">TM138-S3</strain>
    </source>
</reference>
<evidence type="ECO:0000313" key="2">
    <source>
        <dbReference type="EMBL" id="KAL1589254.1"/>
    </source>
</evidence>
<dbReference type="InterPro" id="IPR011333">
    <property type="entry name" value="SKP1/BTB/POZ_sf"/>
</dbReference>
<feature type="compositionally biased region" description="Basic and acidic residues" evidence="1">
    <location>
        <begin position="500"/>
        <end position="511"/>
    </location>
</feature>
<dbReference type="RefSeq" id="XP_069232359.1">
    <property type="nucleotide sequence ID" value="XM_069370819.1"/>
</dbReference>
<feature type="compositionally biased region" description="Polar residues" evidence="1">
    <location>
        <begin position="463"/>
        <end position="476"/>
    </location>
</feature>
<feature type="compositionally biased region" description="Acidic residues" evidence="1">
    <location>
        <begin position="563"/>
        <end position="573"/>
    </location>
</feature>
<feature type="region of interest" description="Disordered" evidence="1">
    <location>
        <begin position="440"/>
        <end position="615"/>
    </location>
</feature>
<proteinExistence type="predicted"/>
<feature type="compositionally biased region" description="Polar residues" evidence="1">
    <location>
        <begin position="590"/>
        <end position="604"/>
    </location>
</feature>
<dbReference type="Gene3D" id="3.30.710.10">
    <property type="entry name" value="Potassium Channel Kv1.1, Chain A"/>
    <property type="match status" value="1"/>
</dbReference>
<dbReference type="EMBL" id="JAAQHG020000005">
    <property type="protein sequence ID" value="KAL1589254.1"/>
    <property type="molecule type" value="Genomic_DNA"/>
</dbReference>
<sequence>MAAQAGQCMSPKQDKIVHRHVRSLSWEGNLNPESFAETHPVPILRPEEVERTHRPVPDSFNTSTSSVVDPRDFINLQHELKGLPVGTDTISHPGPHGYIDSIDHLHASIIEEQSPLIAASFEQSRSGKRLHLDTLSWQTAMPFVHFLYTGSYAMSGDWEDVPTSVLLHCKMFHLGDIYDLPDLRSQAYVNVLRQCEFGCSSPDKPIELCAAIEFAYQNLPSQASITDAIVHYCVSCFLSHRLGDDAGFRDLSYRLRAFHQDLAKACMSRGFADESAAAIIQLPYKHYTPETYASIENPAIAGFQDLIHHFHSSDRFDDDSLRRKRQRVQFGKTEEPSGKFAMEEEDPEIKQFSLAFRPNAAGSMPPITQQREPDAHHSTLPIRSRPANSVATVRSIASYKNKFPSIFKRRSIDKTYGKSAPGTFSQFVKAHKDKIKIEKDEVKKEESDEEWTSQTRLLAGQASKKSSVGSSDQLQPYGSAETAGSDFNPAWTFERYQAIGERRSTTDHLPDESDGESPEYENLPPPASFEPLPTCNGPLPVSSVVYDPPTARGTITPDLGGFESDDEDSDDFSWVDVPLQGTEAAAGSNARANTRGSASGQSSDSEWDFCETRMT</sequence>
<dbReference type="Proteomes" id="UP000803884">
    <property type="component" value="Unassembled WGS sequence"/>
</dbReference>
<evidence type="ECO:0000313" key="3">
    <source>
        <dbReference type="Proteomes" id="UP000803884"/>
    </source>
</evidence>
<gene>
    <name evidence="2" type="ORF">WHR41_02213</name>
</gene>
<evidence type="ECO:0000256" key="1">
    <source>
        <dbReference type="SAM" id="MobiDB-lite"/>
    </source>
</evidence>
<keyword evidence="3" id="KW-1185">Reference proteome</keyword>
<protein>
    <submittedName>
        <fullName evidence="2">Uncharacterized protein</fullName>
    </submittedName>
</protein>
<accession>A0AB34KW46</accession>
<name>A0AB34KW46_9PEZI</name>
<dbReference type="GeneID" id="96003657"/>
<dbReference type="AlphaFoldDB" id="A0AB34KW46"/>